<dbReference type="InParanoid" id="A0A7M7PPC9"/>
<dbReference type="AlphaFoldDB" id="A0A7M7PPC9"/>
<reference evidence="14" key="1">
    <citation type="submission" date="2015-02" db="EMBL/GenBank/DDBJ databases">
        <title>Genome sequencing for Strongylocentrotus purpuratus.</title>
        <authorList>
            <person name="Murali S."/>
            <person name="Liu Y."/>
            <person name="Vee V."/>
            <person name="English A."/>
            <person name="Wang M."/>
            <person name="Skinner E."/>
            <person name="Han Y."/>
            <person name="Muzny D.M."/>
            <person name="Worley K.C."/>
            <person name="Gibbs R.A."/>
        </authorList>
    </citation>
    <scope>NUCLEOTIDE SEQUENCE</scope>
</reference>
<dbReference type="GO" id="GO:0005615">
    <property type="term" value="C:extracellular space"/>
    <property type="evidence" value="ECO:0000318"/>
    <property type="project" value="GO_Central"/>
</dbReference>
<comment type="catalytic activity">
    <reaction evidence="6">
        <text>3-phenylpyruvate = enol-phenylpyruvate</text>
        <dbReference type="Rhea" id="RHEA:17097"/>
        <dbReference type="ChEBI" id="CHEBI:16815"/>
        <dbReference type="ChEBI" id="CHEBI:18005"/>
        <dbReference type="EC" id="5.3.2.1"/>
    </reaction>
</comment>
<evidence type="ECO:0000256" key="4">
    <source>
        <dbReference type="ARBA" id="ARBA00022525"/>
    </source>
</evidence>
<protein>
    <recommendedName>
        <fullName evidence="12">L-dopachrome isomerase</fullName>
        <ecNumber evidence="9">5.3.2.1</ecNumber>
        <ecNumber evidence="8">5.3.3.12</ecNumber>
    </recommendedName>
    <alternativeName>
        <fullName evidence="10">L-dopachrome tautomerase</fullName>
    </alternativeName>
    <alternativeName>
        <fullName evidence="11">Phenylpyruvate tautomerase</fullName>
    </alternativeName>
</protein>
<dbReference type="GO" id="GO:0050178">
    <property type="term" value="F:phenylpyruvate tautomerase activity"/>
    <property type="evidence" value="ECO:0000318"/>
    <property type="project" value="GO_Central"/>
</dbReference>
<evidence type="ECO:0000256" key="9">
    <source>
        <dbReference type="ARBA" id="ARBA00039086"/>
    </source>
</evidence>
<dbReference type="EC" id="5.3.3.12" evidence="8"/>
<evidence type="ECO:0000256" key="6">
    <source>
        <dbReference type="ARBA" id="ARBA00036735"/>
    </source>
</evidence>
<dbReference type="RefSeq" id="XP_800392.1">
    <property type="nucleotide sequence ID" value="XM_795299.5"/>
</dbReference>
<evidence type="ECO:0000256" key="12">
    <source>
        <dbReference type="ARBA" id="ARBA00042730"/>
    </source>
</evidence>
<dbReference type="GO" id="GO:0004167">
    <property type="term" value="F:dopachrome isomerase activity"/>
    <property type="evidence" value="ECO:0007669"/>
    <property type="project" value="UniProtKB-EC"/>
</dbReference>
<dbReference type="EnsemblMetazoa" id="XM_795299">
    <property type="protein sequence ID" value="XP_800392"/>
    <property type="gene ID" value="LOC586453"/>
</dbReference>
<accession>A0A7M7PPC9</accession>
<evidence type="ECO:0000256" key="2">
    <source>
        <dbReference type="ARBA" id="ARBA00005851"/>
    </source>
</evidence>
<comment type="similarity">
    <text evidence="2">Belongs to the MIF family.</text>
</comment>
<dbReference type="InterPro" id="IPR001398">
    <property type="entry name" value="Macrophage_inhib_fac"/>
</dbReference>
<dbReference type="EC" id="5.3.2.1" evidence="9"/>
<evidence type="ECO:0000313" key="13">
    <source>
        <dbReference type="EnsemblMetazoa" id="XP_030853261"/>
    </source>
</evidence>
<evidence type="ECO:0000256" key="10">
    <source>
        <dbReference type="ARBA" id="ARBA00041631"/>
    </source>
</evidence>
<dbReference type="OrthoDB" id="6080988at2759"/>
<dbReference type="OMA" id="MVRILFH"/>
<comment type="catalytic activity">
    <reaction evidence="7">
        <text>L-dopachrome = 5,6-dihydroxyindole-2-carboxylate</text>
        <dbReference type="Rhea" id="RHEA:13041"/>
        <dbReference type="ChEBI" id="CHEBI:16875"/>
        <dbReference type="ChEBI" id="CHEBI:57509"/>
        <dbReference type="EC" id="5.3.3.12"/>
    </reaction>
</comment>
<proteinExistence type="inferred from homology"/>
<evidence type="ECO:0000256" key="11">
    <source>
        <dbReference type="ARBA" id="ARBA00041912"/>
    </source>
</evidence>
<keyword evidence="14" id="KW-1185">Reference proteome</keyword>
<organism evidence="13 14">
    <name type="scientific">Strongylocentrotus purpuratus</name>
    <name type="common">Purple sea urchin</name>
    <dbReference type="NCBI Taxonomy" id="7668"/>
    <lineage>
        <taxon>Eukaryota</taxon>
        <taxon>Metazoa</taxon>
        <taxon>Echinodermata</taxon>
        <taxon>Eleutherozoa</taxon>
        <taxon>Echinozoa</taxon>
        <taxon>Echinoidea</taxon>
        <taxon>Euechinoidea</taxon>
        <taxon>Echinacea</taxon>
        <taxon>Camarodonta</taxon>
        <taxon>Echinidea</taxon>
        <taxon>Strongylocentrotidae</taxon>
        <taxon>Strongylocentrotus</taxon>
    </lineage>
</organism>
<dbReference type="InterPro" id="IPR014347">
    <property type="entry name" value="Tautomerase/MIF_sf"/>
</dbReference>
<dbReference type="KEGG" id="spu:586453"/>
<sequence>MPTVRAFTNVSKSALPKDFMVNFIDALGKSLNRESKNVTLHFLCDQMLCRGPNDDPMCYVEIFNTCGHGESEEIRQKVIGISDFLKTALKITDGEAVRILFHVIPPHHVGIGTGKILTDFMTK</sequence>
<evidence type="ECO:0000313" key="14">
    <source>
        <dbReference type="Proteomes" id="UP000007110"/>
    </source>
</evidence>
<dbReference type="SUPFAM" id="SSF55331">
    <property type="entry name" value="Tautomerase/MIF"/>
    <property type="match status" value="1"/>
</dbReference>
<dbReference type="PANTHER" id="PTHR11954">
    <property type="entry name" value="D-DOPACHROME DECARBOXYLASE"/>
    <property type="match status" value="1"/>
</dbReference>
<dbReference type="GeneID" id="115919029"/>
<comment type="subcellular location">
    <subcellularLocation>
        <location evidence="1">Secreted</location>
    </subcellularLocation>
</comment>
<dbReference type="KEGG" id="spu:115919029"/>
<evidence type="ECO:0000256" key="8">
    <source>
        <dbReference type="ARBA" id="ARBA00038932"/>
    </source>
</evidence>
<dbReference type="Pfam" id="PF01187">
    <property type="entry name" value="MIF"/>
    <property type="match status" value="1"/>
</dbReference>
<dbReference type="EnsemblMetazoa" id="XM_030997401">
    <property type="protein sequence ID" value="XP_030853261"/>
    <property type="gene ID" value="LOC115919029"/>
</dbReference>
<evidence type="ECO:0000256" key="3">
    <source>
        <dbReference type="ARBA" id="ARBA00022514"/>
    </source>
</evidence>
<dbReference type="GO" id="GO:0005125">
    <property type="term" value="F:cytokine activity"/>
    <property type="evidence" value="ECO:0000318"/>
    <property type="project" value="GO_Central"/>
</dbReference>
<evidence type="ECO:0000256" key="5">
    <source>
        <dbReference type="ARBA" id="ARBA00023235"/>
    </source>
</evidence>
<dbReference type="Proteomes" id="UP000007110">
    <property type="component" value="Unassembled WGS sequence"/>
</dbReference>
<keyword evidence="4" id="KW-0964">Secreted</keyword>
<dbReference type="RefSeq" id="XP_030853261.1">
    <property type="nucleotide sequence ID" value="XM_030997401.1"/>
</dbReference>
<keyword evidence="5" id="KW-0413">Isomerase</keyword>
<reference evidence="13" key="2">
    <citation type="submission" date="2021-01" db="UniProtKB">
        <authorList>
            <consortium name="EnsemblMetazoa"/>
        </authorList>
    </citation>
    <scope>IDENTIFICATION</scope>
</reference>
<dbReference type="Gene3D" id="3.30.429.10">
    <property type="entry name" value="Macrophage Migration Inhibitory Factor"/>
    <property type="match status" value="1"/>
</dbReference>
<evidence type="ECO:0000256" key="7">
    <source>
        <dbReference type="ARBA" id="ARBA00036823"/>
    </source>
</evidence>
<dbReference type="GeneID" id="586453"/>
<dbReference type="PANTHER" id="PTHR11954:SF6">
    <property type="entry name" value="MACROPHAGE MIGRATION INHIBITORY FACTOR"/>
    <property type="match status" value="1"/>
</dbReference>
<keyword evidence="3" id="KW-0202">Cytokine</keyword>
<name>A0A7M7PPC9_STRPU</name>
<evidence type="ECO:0000256" key="1">
    <source>
        <dbReference type="ARBA" id="ARBA00004613"/>
    </source>
</evidence>